<comment type="caution">
    <text evidence="2">The sequence shown here is derived from an EMBL/GenBank/DDBJ whole genome shotgun (WGS) entry which is preliminary data.</text>
</comment>
<feature type="transmembrane region" description="Helical" evidence="1">
    <location>
        <begin position="130"/>
        <end position="148"/>
    </location>
</feature>
<dbReference type="RefSeq" id="WP_077863601.1">
    <property type="nucleotide sequence ID" value="NZ_LZYZ01000001.1"/>
</dbReference>
<keyword evidence="1" id="KW-1133">Transmembrane helix</keyword>
<dbReference type="Proteomes" id="UP000191154">
    <property type="component" value="Unassembled WGS sequence"/>
</dbReference>
<dbReference type="InterPro" id="IPR058534">
    <property type="entry name" value="YjdF"/>
</dbReference>
<feature type="transmembrane region" description="Helical" evidence="1">
    <location>
        <begin position="7"/>
        <end position="24"/>
    </location>
</feature>
<feature type="transmembrane region" description="Helical" evidence="1">
    <location>
        <begin position="58"/>
        <end position="78"/>
    </location>
</feature>
<feature type="transmembrane region" description="Helical" evidence="1">
    <location>
        <begin position="101"/>
        <end position="118"/>
    </location>
</feature>
<feature type="transmembrane region" description="Helical" evidence="1">
    <location>
        <begin position="177"/>
        <end position="194"/>
    </location>
</feature>
<gene>
    <name evidence="2" type="primary">yjdF</name>
    <name evidence="2" type="ORF">CLOSAC_00850</name>
</gene>
<proteinExistence type="predicted"/>
<protein>
    <submittedName>
        <fullName evidence="2">Inner membrane protein YjdF</fullName>
    </submittedName>
</protein>
<dbReference type="InterPro" id="IPR014509">
    <property type="entry name" value="YjdF-like"/>
</dbReference>
<organism evidence="2 3">
    <name type="scientific">Clostridium saccharobutylicum</name>
    <dbReference type="NCBI Taxonomy" id="169679"/>
    <lineage>
        <taxon>Bacteria</taxon>
        <taxon>Bacillati</taxon>
        <taxon>Bacillota</taxon>
        <taxon>Clostridia</taxon>
        <taxon>Eubacteriales</taxon>
        <taxon>Clostridiaceae</taxon>
        <taxon>Clostridium</taxon>
    </lineage>
</organism>
<dbReference type="PIRSF" id="PIRSF020606">
    <property type="entry name" value="UCP020606"/>
    <property type="match status" value="1"/>
</dbReference>
<dbReference type="AlphaFoldDB" id="A0A1S8NH49"/>
<keyword evidence="1" id="KW-0812">Transmembrane</keyword>
<accession>A0A1S8NH49</accession>
<evidence type="ECO:0000313" key="2">
    <source>
        <dbReference type="EMBL" id="OOM15814.1"/>
    </source>
</evidence>
<dbReference type="Pfam" id="PF09997">
    <property type="entry name" value="DUF2238"/>
    <property type="match status" value="1"/>
</dbReference>
<reference evidence="2 3" key="1">
    <citation type="submission" date="2016-05" db="EMBL/GenBank/DDBJ databases">
        <title>Microbial solvent formation.</title>
        <authorList>
            <person name="Poehlein A."/>
            <person name="Montoya Solano J.D."/>
            <person name="Flitsch S."/>
            <person name="Krabben P."/>
            <person name="Duerre P."/>
            <person name="Daniel R."/>
        </authorList>
    </citation>
    <scope>NUCLEOTIDE SEQUENCE [LARGE SCALE GENOMIC DNA]</scope>
    <source>
        <strain evidence="2 3">L1-8</strain>
    </source>
</reference>
<evidence type="ECO:0000256" key="1">
    <source>
        <dbReference type="SAM" id="Phobius"/>
    </source>
</evidence>
<keyword evidence="1" id="KW-0472">Membrane</keyword>
<sequence>MTNNKKFHVLLLIALIGLLIWSVINPKDLFTWFLEVLPVLIGVAVLIYVYPKYKFSNFVYLLIFVHATILIIGGHYTYAEMPVFNWIRDTFDLSRNYYDRLGHFAQGFIPAIIAREILIRNQVINKKKYLSFIVICICLAISASYELIEFGVAKLTGDSAEAFLGTQGDIWDTQWDMLMALIGSITSLSLLSTYHDKKLNQLNNYSTRNKYNF</sequence>
<name>A0A1S8NH49_CLOSA</name>
<dbReference type="EMBL" id="LZYZ01000001">
    <property type="protein sequence ID" value="OOM15814.1"/>
    <property type="molecule type" value="Genomic_DNA"/>
</dbReference>
<dbReference type="STRING" id="169679.CSACC_34090"/>
<evidence type="ECO:0000313" key="3">
    <source>
        <dbReference type="Proteomes" id="UP000191154"/>
    </source>
</evidence>
<feature type="transmembrane region" description="Helical" evidence="1">
    <location>
        <begin position="30"/>
        <end position="51"/>
    </location>
</feature>